<dbReference type="EMBL" id="KN846954">
    <property type="protein sequence ID" value="KIV77775.1"/>
    <property type="molecule type" value="Genomic_DNA"/>
</dbReference>
<gene>
    <name evidence="2" type="ORF">PV11_09556</name>
</gene>
<dbReference type="OrthoDB" id="4161734at2759"/>
<sequence>MDIADNLSSTLLSEKKETNKRYRYLKLEPGNIRLLNLLPGVGDAPVTCTITHESFSVSQHLAEKALCCPRYCALSYTWGSPSPQRWIEVDGQILDIRDNLWRFLRRLRHQTSSRTLWVDAVCINQDDPVEKTGQVAMMGSIFRCADDVLAWIGEEADDSAFVMNLARSSKKLKANITIAQLYCAAERLRTWQALKAFLGRPYWTRTWIMQEVVLAEKPVIVFCGIDVIDYYDLYEMVQILDKELQDIPYIKSMCTSSRKKRELDSILDLATEFNKDKLPDLLTYGNDRASPGSLKTLIDRYAHTECSDARDKVFALLEMAADIDLSRAPSWFDYSKETHEVFFGVLVHCATACEAGADFGKVLMQGMRLTPESLRRYIASHDVDQTIAEASLRNTLTLRLPFNFERRHNRSMLSHPKVTCVRYGAETNNGYVLVFEADQEKDDTFSVAPLRGIAYDVQCGDRLHLAKGSDVALITRVHDDYSFAIGWALVLRGQDWDPDARLLERLTYLRQQPLEISVDVSRPTHPDDPDCVLLGLSLPVAVAIIEGVTVEKGILPTFHESTNSSPSPSVHGFFKKKRSEWTKSLSWHFNVLHNINQSYRESRGSLSFSPTVTIGVIGRYAVVHVAKQLFHE</sequence>
<dbReference type="AlphaFoldDB" id="A0A0D1VP16"/>
<organism evidence="2 3">
    <name type="scientific">Exophiala sideris</name>
    <dbReference type="NCBI Taxonomy" id="1016849"/>
    <lineage>
        <taxon>Eukaryota</taxon>
        <taxon>Fungi</taxon>
        <taxon>Dikarya</taxon>
        <taxon>Ascomycota</taxon>
        <taxon>Pezizomycotina</taxon>
        <taxon>Eurotiomycetes</taxon>
        <taxon>Chaetothyriomycetidae</taxon>
        <taxon>Chaetothyriales</taxon>
        <taxon>Herpotrichiellaceae</taxon>
        <taxon>Exophiala</taxon>
    </lineage>
</organism>
<reference evidence="2 3" key="1">
    <citation type="submission" date="2015-01" db="EMBL/GenBank/DDBJ databases">
        <title>The Genome Sequence of Exophiala sideris CBS121828.</title>
        <authorList>
            <consortium name="The Broad Institute Genomics Platform"/>
            <person name="Cuomo C."/>
            <person name="de Hoog S."/>
            <person name="Gorbushina A."/>
            <person name="Stielow B."/>
            <person name="Teixiera M."/>
            <person name="Abouelleil A."/>
            <person name="Chapman S.B."/>
            <person name="Priest M."/>
            <person name="Young S.K."/>
            <person name="Wortman J."/>
            <person name="Nusbaum C."/>
            <person name="Birren B."/>
        </authorList>
    </citation>
    <scope>NUCLEOTIDE SEQUENCE [LARGE SCALE GENOMIC DNA]</scope>
    <source>
        <strain evidence="2 3">CBS 121828</strain>
    </source>
</reference>
<name>A0A0D1VP16_9EURO</name>
<dbReference type="InterPro" id="IPR010730">
    <property type="entry name" value="HET"/>
</dbReference>
<dbReference type="PANTHER" id="PTHR24148">
    <property type="entry name" value="ANKYRIN REPEAT DOMAIN-CONTAINING PROTEIN 39 HOMOLOG-RELATED"/>
    <property type="match status" value="1"/>
</dbReference>
<dbReference type="Pfam" id="PF06985">
    <property type="entry name" value="HET"/>
    <property type="match status" value="1"/>
</dbReference>
<dbReference type="Proteomes" id="UP000053599">
    <property type="component" value="Unassembled WGS sequence"/>
</dbReference>
<dbReference type="InterPro" id="IPR052895">
    <property type="entry name" value="HetReg/Transcr_Mod"/>
</dbReference>
<feature type="domain" description="Heterokaryon incompatibility" evidence="1">
    <location>
        <begin position="71"/>
        <end position="211"/>
    </location>
</feature>
<evidence type="ECO:0000259" key="1">
    <source>
        <dbReference type="Pfam" id="PF06985"/>
    </source>
</evidence>
<dbReference type="HOGENOM" id="CLU_432783_0_0_1"/>
<dbReference type="STRING" id="1016849.A0A0D1VP16"/>
<accession>A0A0D1VP16</accession>
<evidence type="ECO:0000313" key="3">
    <source>
        <dbReference type="Proteomes" id="UP000053599"/>
    </source>
</evidence>
<evidence type="ECO:0000313" key="2">
    <source>
        <dbReference type="EMBL" id="KIV77775.1"/>
    </source>
</evidence>
<proteinExistence type="predicted"/>
<protein>
    <recommendedName>
        <fullName evidence="1">Heterokaryon incompatibility domain-containing protein</fullName>
    </recommendedName>
</protein>
<dbReference type="PANTHER" id="PTHR24148:SF73">
    <property type="entry name" value="HET DOMAIN PROTEIN (AFU_ORTHOLOGUE AFUA_8G01020)"/>
    <property type="match status" value="1"/>
</dbReference>